<accession>A0A3N1D6V1</accession>
<organism evidence="3 4">
    <name type="scientific">Actinocorallia herbida</name>
    <dbReference type="NCBI Taxonomy" id="58109"/>
    <lineage>
        <taxon>Bacteria</taxon>
        <taxon>Bacillati</taxon>
        <taxon>Actinomycetota</taxon>
        <taxon>Actinomycetes</taxon>
        <taxon>Streptosporangiales</taxon>
        <taxon>Thermomonosporaceae</taxon>
        <taxon>Actinocorallia</taxon>
    </lineage>
</organism>
<dbReference type="PANTHER" id="PTHR35333:SF3">
    <property type="entry name" value="BETA-LACTAMASE-TYPE TRANSPEPTIDASE FOLD CONTAINING PROTEIN"/>
    <property type="match status" value="1"/>
</dbReference>
<dbReference type="AlphaFoldDB" id="A0A3N1D6V1"/>
<sequence>MIPPIVLSAVLALGQVTGMNTAAGLTAKLNAYLADRSGTVSAAVTDLETGQTYRYHPKVRTATASIVKLDILETLLLKAQDADRALTSGEEALAKNMITLSDNTAATSLFTSVGGAAGLAAANRRLGLTQTTPSSAWGATTTSADDQVRLLTSLVSRTSRLTKTSRSYALGLMGDVTASQAWGVSAAARTGDKVALKNGWLPRPVHGGLWTVNSVGRVTGHGHDYLIAVISERSTSMPEGIATVEHVARAVARGIA</sequence>
<feature type="signal peptide" evidence="1">
    <location>
        <begin position="1"/>
        <end position="22"/>
    </location>
</feature>
<keyword evidence="4" id="KW-1185">Reference proteome</keyword>
<proteinExistence type="predicted"/>
<dbReference type="Pfam" id="PF13354">
    <property type="entry name" value="Beta-lactamase2"/>
    <property type="match status" value="1"/>
</dbReference>
<comment type="caution">
    <text evidence="3">The sequence shown here is derived from an EMBL/GenBank/DDBJ whole genome shotgun (WGS) entry which is preliminary data.</text>
</comment>
<dbReference type="InterPro" id="IPR012338">
    <property type="entry name" value="Beta-lactam/transpept-like"/>
</dbReference>
<feature type="domain" description="Beta-lactamase class A catalytic" evidence="2">
    <location>
        <begin position="92"/>
        <end position="230"/>
    </location>
</feature>
<feature type="chain" id="PRO_5018012788" evidence="1">
    <location>
        <begin position="23"/>
        <end position="256"/>
    </location>
</feature>
<dbReference type="EMBL" id="RJKE01000001">
    <property type="protein sequence ID" value="ROO88838.1"/>
    <property type="molecule type" value="Genomic_DNA"/>
</dbReference>
<dbReference type="Gene3D" id="3.40.710.10">
    <property type="entry name" value="DD-peptidase/beta-lactamase superfamily"/>
    <property type="match status" value="1"/>
</dbReference>
<evidence type="ECO:0000256" key="1">
    <source>
        <dbReference type="SAM" id="SignalP"/>
    </source>
</evidence>
<gene>
    <name evidence="3" type="ORF">EDD29_6520</name>
</gene>
<dbReference type="GO" id="GO:0030655">
    <property type="term" value="P:beta-lactam antibiotic catabolic process"/>
    <property type="evidence" value="ECO:0007669"/>
    <property type="project" value="InterPro"/>
</dbReference>
<dbReference type="PANTHER" id="PTHR35333">
    <property type="entry name" value="BETA-LACTAMASE"/>
    <property type="match status" value="1"/>
</dbReference>
<dbReference type="InterPro" id="IPR000871">
    <property type="entry name" value="Beta-lactam_class-A"/>
</dbReference>
<protein>
    <submittedName>
        <fullName evidence="3">Beta-lactamase class A</fullName>
    </submittedName>
</protein>
<evidence type="ECO:0000313" key="4">
    <source>
        <dbReference type="Proteomes" id="UP000272400"/>
    </source>
</evidence>
<dbReference type="GO" id="GO:0046677">
    <property type="term" value="P:response to antibiotic"/>
    <property type="evidence" value="ECO:0007669"/>
    <property type="project" value="InterPro"/>
</dbReference>
<dbReference type="SUPFAM" id="SSF56601">
    <property type="entry name" value="beta-lactamase/transpeptidase-like"/>
    <property type="match status" value="1"/>
</dbReference>
<evidence type="ECO:0000259" key="2">
    <source>
        <dbReference type="Pfam" id="PF13354"/>
    </source>
</evidence>
<dbReference type="RefSeq" id="WP_123668025.1">
    <property type="nucleotide sequence ID" value="NZ_RJKE01000001.1"/>
</dbReference>
<reference evidence="3 4" key="1">
    <citation type="submission" date="2018-11" db="EMBL/GenBank/DDBJ databases">
        <title>Sequencing the genomes of 1000 actinobacteria strains.</title>
        <authorList>
            <person name="Klenk H.-P."/>
        </authorList>
    </citation>
    <scope>NUCLEOTIDE SEQUENCE [LARGE SCALE GENOMIC DNA]</scope>
    <source>
        <strain evidence="3 4">DSM 44254</strain>
    </source>
</reference>
<dbReference type="Proteomes" id="UP000272400">
    <property type="component" value="Unassembled WGS sequence"/>
</dbReference>
<name>A0A3N1D6V1_9ACTN</name>
<evidence type="ECO:0000313" key="3">
    <source>
        <dbReference type="EMBL" id="ROO88838.1"/>
    </source>
</evidence>
<keyword evidence="1" id="KW-0732">Signal</keyword>
<dbReference type="InterPro" id="IPR045155">
    <property type="entry name" value="Beta-lactam_cat"/>
</dbReference>
<dbReference type="GO" id="GO:0008800">
    <property type="term" value="F:beta-lactamase activity"/>
    <property type="evidence" value="ECO:0007669"/>
    <property type="project" value="InterPro"/>
</dbReference>
<dbReference type="OrthoDB" id="3524371at2"/>